<organism evidence="3 4">
    <name type="scientific">Candidatus Wallbacteria bacterium HGW-Wallbacteria-1</name>
    <dbReference type="NCBI Taxonomy" id="2013854"/>
    <lineage>
        <taxon>Bacteria</taxon>
        <taxon>Candidatus Walliibacteriota</taxon>
    </lineage>
</organism>
<name>A0A2N1PJP8_9BACT</name>
<gene>
    <name evidence="3" type="ORF">CVV64_18180</name>
</gene>
<dbReference type="Proteomes" id="UP000233256">
    <property type="component" value="Unassembled WGS sequence"/>
</dbReference>
<dbReference type="PANTHER" id="PTHR36120:SF2">
    <property type="entry name" value="FUCOSE ISOMERASE"/>
    <property type="match status" value="1"/>
</dbReference>
<protein>
    <recommendedName>
        <fullName evidence="5">Fucose isomerase</fullName>
    </recommendedName>
</protein>
<evidence type="ECO:0000256" key="1">
    <source>
        <dbReference type="ARBA" id="ARBA00023235"/>
    </source>
</evidence>
<dbReference type="PANTHER" id="PTHR36120">
    <property type="entry name" value="FUCOSE ISOMERASE"/>
    <property type="match status" value="1"/>
</dbReference>
<dbReference type="GO" id="GO:0016861">
    <property type="term" value="F:intramolecular oxidoreductase activity, interconverting aldoses and ketoses"/>
    <property type="evidence" value="ECO:0007669"/>
    <property type="project" value="InterPro"/>
</dbReference>
<keyword evidence="1" id="KW-0413">Isomerase</keyword>
<dbReference type="GO" id="GO:0005737">
    <property type="term" value="C:cytoplasm"/>
    <property type="evidence" value="ECO:0007669"/>
    <property type="project" value="InterPro"/>
</dbReference>
<reference evidence="3 4" key="1">
    <citation type="journal article" date="2017" name="ISME J.">
        <title>Potential for microbial H2 and metal transformations associated with novel bacteria and archaea in deep terrestrial subsurface sediments.</title>
        <authorList>
            <person name="Hernsdorf A.W."/>
            <person name="Amano Y."/>
            <person name="Miyakawa K."/>
            <person name="Ise K."/>
            <person name="Suzuki Y."/>
            <person name="Anantharaman K."/>
            <person name="Probst A."/>
            <person name="Burstein D."/>
            <person name="Thomas B.C."/>
            <person name="Banfield J.F."/>
        </authorList>
    </citation>
    <scope>NUCLEOTIDE SEQUENCE [LARGE SCALE GENOMIC DNA]</scope>
    <source>
        <strain evidence="3">HGW-Wallbacteria-1</strain>
    </source>
</reference>
<evidence type="ECO:0000313" key="4">
    <source>
        <dbReference type="Proteomes" id="UP000233256"/>
    </source>
</evidence>
<evidence type="ECO:0008006" key="5">
    <source>
        <dbReference type="Google" id="ProtNLM"/>
    </source>
</evidence>
<dbReference type="SUPFAM" id="SSF53743">
    <property type="entry name" value="FucI/AraA N-terminal and middle domains"/>
    <property type="match status" value="1"/>
</dbReference>
<dbReference type="EMBL" id="PGXC01000041">
    <property type="protein sequence ID" value="PKK88578.1"/>
    <property type="molecule type" value="Genomic_DNA"/>
</dbReference>
<keyword evidence="2" id="KW-0119">Carbohydrate metabolism</keyword>
<accession>A0A2N1PJP8</accession>
<dbReference type="AlphaFoldDB" id="A0A2N1PJP8"/>
<evidence type="ECO:0000256" key="2">
    <source>
        <dbReference type="ARBA" id="ARBA00023277"/>
    </source>
</evidence>
<comment type="caution">
    <text evidence="3">The sequence shown here is derived from an EMBL/GenBank/DDBJ whole genome shotgun (WGS) entry which is preliminary data.</text>
</comment>
<evidence type="ECO:0000313" key="3">
    <source>
        <dbReference type="EMBL" id="PKK88578.1"/>
    </source>
</evidence>
<proteinExistence type="predicted"/>
<dbReference type="GO" id="GO:0005996">
    <property type="term" value="P:monosaccharide metabolic process"/>
    <property type="evidence" value="ECO:0007669"/>
    <property type="project" value="InterPro"/>
</dbReference>
<sequence>METNLAKRNETFLKGGKPLKIRVTGFFAREDDTFSTIMDSLSHEIGDSIELIPVVDKDLHGEERINWNAPGVILIATGGVEHHVLKYISRIHEPIFLLSTGEDNSMAASLEVMAALRNMGRDFHFSPGRAQIIDTLRRLAAASGTMTSLSRCKLGIIGPPSDWLVASAVDTMTLENRWGIRVVKIPMQQFLEQLESIEVKDENPFTELFLKKFNCWKGSEARSTDPLFHHAAQIYTLLKSYVEKYELSALTLNCFPLTNMGMTACLALAALNHEGIISGCEGDVATTVSMMISRALLGVSSFMANVSWIDSVEGDLELSHCTIDPSLVSDFELDTHFETNQGIAIRGRLKTPAPVTLFRLGGMDLDKWFIASGSAINNLDGPHRCRTGVRIRCSREVALSLLQNPLGNHMLLVPGQHYETISFLRRYRELASK</sequence>
<dbReference type="InterPro" id="IPR009015">
    <property type="entry name" value="Fucose_isomerase_N/cen_sf"/>
</dbReference>